<dbReference type="EMBL" id="SGPM01000569">
    <property type="protein sequence ID" value="THH18869.1"/>
    <property type="molecule type" value="Genomic_DNA"/>
</dbReference>
<dbReference type="OrthoDB" id="3268633at2759"/>
<evidence type="ECO:0000259" key="1">
    <source>
        <dbReference type="Pfam" id="PF17667"/>
    </source>
</evidence>
<dbReference type="Proteomes" id="UP000308730">
    <property type="component" value="Unassembled WGS sequence"/>
</dbReference>
<feature type="domain" description="Fungal-type protein kinase" evidence="1">
    <location>
        <begin position="70"/>
        <end position="135"/>
    </location>
</feature>
<dbReference type="InterPro" id="IPR040976">
    <property type="entry name" value="Pkinase_fungal"/>
</dbReference>
<name>A0A4S4M1D8_9APHY</name>
<sequence>MAFVSNTYALQPEEIDAISRFCQGDSMQIVEFAGRLSVFGKKMIQQGNDPVPDDGRKLNLEATCPPSWKNYQSDESTRTGTVPFMSYEIFARRRYSLGDGDGYLHGRRFDVPNGVPIHTVIHDIESFFGVLVYQCLVREGPGGHRRQDLIPGPSMMLKEIMDLRKCIVGLFEDRDADMKCRLFGAPQLFESRVISFFHPYFNRLKPLVREWWRILKCTYRIYNDVAQALVHGQVLVMLEKHLDLITAGEGDMTPTEAETSEEAERLRDTELQRRADDLRRLYSSPWDTEECLFSSGL</sequence>
<dbReference type="Pfam" id="PF17667">
    <property type="entry name" value="Pkinase_fungal"/>
    <property type="match status" value="1"/>
</dbReference>
<evidence type="ECO:0000313" key="2">
    <source>
        <dbReference type="EMBL" id="THH18869.1"/>
    </source>
</evidence>
<gene>
    <name evidence="2" type="ORF">EUX98_g8883</name>
</gene>
<comment type="caution">
    <text evidence="2">The sequence shown here is derived from an EMBL/GenBank/DDBJ whole genome shotgun (WGS) entry which is preliminary data.</text>
</comment>
<dbReference type="AlphaFoldDB" id="A0A4S4M1D8"/>
<organism evidence="2 3">
    <name type="scientific">Antrodiella citrinella</name>
    <dbReference type="NCBI Taxonomy" id="2447956"/>
    <lineage>
        <taxon>Eukaryota</taxon>
        <taxon>Fungi</taxon>
        <taxon>Dikarya</taxon>
        <taxon>Basidiomycota</taxon>
        <taxon>Agaricomycotina</taxon>
        <taxon>Agaricomycetes</taxon>
        <taxon>Polyporales</taxon>
        <taxon>Steccherinaceae</taxon>
        <taxon>Antrodiella</taxon>
    </lineage>
</organism>
<protein>
    <recommendedName>
        <fullName evidence="1">Fungal-type protein kinase domain-containing protein</fullName>
    </recommendedName>
</protein>
<proteinExistence type="predicted"/>
<accession>A0A4S4M1D8</accession>
<reference evidence="2 3" key="1">
    <citation type="submission" date="2019-02" db="EMBL/GenBank/DDBJ databases">
        <title>Genome sequencing of the rare red list fungi Antrodiella citrinella (Flaviporus citrinellus).</title>
        <authorList>
            <person name="Buettner E."/>
            <person name="Kellner H."/>
        </authorList>
    </citation>
    <scope>NUCLEOTIDE SEQUENCE [LARGE SCALE GENOMIC DNA]</scope>
    <source>
        <strain evidence="2 3">DSM 108506</strain>
    </source>
</reference>
<evidence type="ECO:0000313" key="3">
    <source>
        <dbReference type="Proteomes" id="UP000308730"/>
    </source>
</evidence>
<keyword evidence="3" id="KW-1185">Reference proteome</keyword>